<gene>
    <name evidence="7" type="ORF">BVE84_05735</name>
    <name evidence="6" type="ORF">BVE86_07675</name>
</gene>
<evidence type="ECO:0000259" key="5">
    <source>
        <dbReference type="PROSITE" id="PS51918"/>
    </source>
</evidence>
<keyword evidence="2" id="KW-0479">Metal-binding</keyword>
<dbReference type="SFLD" id="SFLDS00029">
    <property type="entry name" value="Radical_SAM"/>
    <property type="match status" value="1"/>
</dbReference>
<dbReference type="GO" id="GO:0046872">
    <property type="term" value="F:metal ion binding"/>
    <property type="evidence" value="ECO:0007669"/>
    <property type="project" value="UniProtKB-KW"/>
</dbReference>
<dbReference type="SUPFAM" id="SSF102114">
    <property type="entry name" value="Radical SAM enzymes"/>
    <property type="match status" value="1"/>
</dbReference>
<dbReference type="GO" id="GO:0003824">
    <property type="term" value="F:catalytic activity"/>
    <property type="evidence" value="ECO:0007669"/>
    <property type="project" value="InterPro"/>
</dbReference>
<dbReference type="InterPro" id="IPR058240">
    <property type="entry name" value="rSAM_sf"/>
</dbReference>
<dbReference type="AlphaFoldDB" id="A0AB36JN03"/>
<accession>A0AB36JN03</accession>
<dbReference type="GO" id="GO:0051536">
    <property type="term" value="F:iron-sulfur cluster binding"/>
    <property type="evidence" value="ECO:0007669"/>
    <property type="project" value="UniProtKB-KW"/>
</dbReference>
<keyword evidence="1" id="KW-0949">S-adenosyl-L-methionine</keyword>
<evidence type="ECO:0000313" key="6">
    <source>
        <dbReference type="EMBL" id="ONK26342.1"/>
    </source>
</evidence>
<feature type="domain" description="Radical SAM core" evidence="5">
    <location>
        <begin position="112"/>
        <end position="320"/>
    </location>
</feature>
<dbReference type="EMBL" id="MSPT01000016">
    <property type="protein sequence ID" value="ONK26342.1"/>
    <property type="molecule type" value="Genomic_DNA"/>
</dbReference>
<dbReference type="PANTHER" id="PTHR11228">
    <property type="entry name" value="RADICAL SAM DOMAIN PROTEIN"/>
    <property type="match status" value="1"/>
</dbReference>
<evidence type="ECO:0000256" key="1">
    <source>
        <dbReference type="ARBA" id="ARBA00022691"/>
    </source>
</evidence>
<name>A0AB36JN03_9STRE</name>
<evidence type="ECO:0000256" key="4">
    <source>
        <dbReference type="ARBA" id="ARBA00023014"/>
    </source>
</evidence>
<dbReference type="SFLD" id="SFLDG01386">
    <property type="entry name" value="main_SPASM_domain-containing"/>
    <property type="match status" value="1"/>
</dbReference>
<dbReference type="SFLD" id="SFLDG01067">
    <property type="entry name" value="SPASM/twitch_domain_containing"/>
    <property type="match status" value="1"/>
</dbReference>
<dbReference type="Pfam" id="PF04055">
    <property type="entry name" value="Radical_SAM"/>
    <property type="match status" value="1"/>
</dbReference>
<dbReference type="Proteomes" id="UP000188600">
    <property type="component" value="Unassembled WGS sequence"/>
</dbReference>
<dbReference type="Proteomes" id="UP000188946">
    <property type="component" value="Unassembled WGS sequence"/>
</dbReference>
<evidence type="ECO:0000256" key="3">
    <source>
        <dbReference type="ARBA" id="ARBA00023004"/>
    </source>
</evidence>
<evidence type="ECO:0000256" key="2">
    <source>
        <dbReference type="ARBA" id="ARBA00022723"/>
    </source>
</evidence>
<organism evidence="6 8">
    <name type="scientific">Streptococcus azizii</name>
    <dbReference type="NCBI Taxonomy" id="1579424"/>
    <lineage>
        <taxon>Bacteria</taxon>
        <taxon>Bacillati</taxon>
        <taxon>Bacillota</taxon>
        <taxon>Bacilli</taxon>
        <taxon>Lactobacillales</taxon>
        <taxon>Streptococcaceae</taxon>
        <taxon>Streptococcus</taxon>
    </lineage>
</organism>
<evidence type="ECO:0000313" key="9">
    <source>
        <dbReference type="Proteomes" id="UP000188946"/>
    </source>
</evidence>
<dbReference type="PROSITE" id="PS51918">
    <property type="entry name" value="RADICAL_SAM"/>
    <property type="match status" value="1"/>
</dbReference>
<protein>
    <submittedName>
        <fullName evidence="6">Radical SAM protein</fullName>
    </submittedName>
</protein>
<sequence length="429" mass="49816">MNKLAYLFERRFHSVLGLNCNNYYHYLGRDMIVMGVDEQYILNEFQSRILTMLNHSLGIDEIASEFLKIVDDSTYKDIKFLIKDTINQMQQYNLISETDFKSSVKIYGEQNKYYPKKIVIELTNKCHLECVHCFKEAGPSRRNFVKAEDLLDFLEKLKGKVYEIQLTGGEPMAHPSFDKILKYVLENYKIVTITTTAHLINSRNIDKLKGISFVQVSLYHHTSEIQDKITNGKNSLSKTIRGIEYLNNAGIAYSVTNIVRNSLLDEFDKYIEFLIENNVKEVRFGLLSSLGRGRKTDSDWFLSKEAVEEFYDLLIKKNKEYRDLIKIHTWEEDCSTFFKNVTDNTMKCGAGVIEWTISENGFIKPCTFFPDSYYTSYSIGNFEDYVTCNHSDEIVSGINEWEKRLHSVGLSTKNICEEIYKVVGVPDEK</sequence>
<proteinExistence type="predicted"/>
<keyword evidence="3" id="KW-0408">Iron</keyword>
<dbReference type="EMBL" id="MSPR01000009">
    <property type="protein sequence ID" value="ONK29089.1"/>
    <property type="molecule type" value="Genomic_DNA"/>
</dbReference>
<keyword evidence="9" id="KW-1185">Reference proteome</keyword>
<dbReference type="InterPro" id="IPR007197">
    <property type="entry name" value="rSAM"/>
</dbReference>
<evidence type="ECO:0000313" key="8">
    <source>
        <dbReference type="Proteomes" id="UP000188600"/>
    </source>
</evidence>
<dbReference type="InterPro" id="IPR050377">
    <property type="entry name" value="Radical_SAM_PqqE_MftC-like"/>
</dbReference>
<comment type="caution">
    <text evidence="6">The sequence shown here is derived from an EMBL/GenBank/DDBJ whole genome shotgun (WGS) entry which is preliminary data.</text>
</comment>
<dbReference type="PANTHER" id="PTHR11228:SF7">
    <property type="entry name" value="PQQA PEPTIDE CYCLASE"/>
    <property type="match status" value="1"/>
</dbReference>
<reference evidence="8 9" key="1">
    <citation type="submission" date="2016-12" db="EMBL/GenBank/DDBJ databases">
        <authorList>
            <person name="Gulvik C.A."/>
        </authorList>
    </citation>
    <scope>NUCLEOTIDE SEQUENCE [LARGE SCALE GENOMIC DNA]</scope>
    <source>
        <strain evidence="7 9">12-5202</strain>
        <strain evidence="6 8">12-5291</strain>
    </source>
</reference>
<dbReference type="InterPro" id="IPR013785">
    <property type="entry name" value="Aldolase_TIM"/>
</dbReference>
<keyword evidence="4" id="KW-0411">Iron-sulfur</keyword>
<dbReference type="CDD" id="cd01335">
    <property type="entry name" value="Radical_SAM"/>
    <property type="match status" value="1"/>
</dbReference>
<dbReference type="Gene3D" id="3.20.20.70">
    <property type="entry name" value="Aldolase class I"/>
    <property type="match status" value="1"/>
</dbReference>
<evidence type="ECO:0000313" key="7">
    <source>
        <dbReference type="EMBL" id="ONK29089.1"/>
    </source>
</evidence>